<dbReference type="Proteomes" id="UP000250831">
    <property type="component" value="Unassembled WGS sequence"/>
</dbReference>
<dbReference type="EMBL" id="QCXX01000014">
    <property type="protein sequence ID" value="PUV21083.1"/>
    <property type="molecule type" value="Genomic_DNA"/>
</dbReference>
<name>A0A363NJX5_9SPHI</name>
<accession>A0A363NJX5</accession>
<dbReference type="OrthoDB" id="711904at2"/>
<gene>
    <name evidence="1" type="ORF">DCO56_28895</name>
</gene>
<evidence type="ECO:0000313" key="2">
    <source>
        <dbReference type="Proteomes" id="UP000250831"/>
    </source>
</evidence>
<keyword evidence="2" id="KW-1185">Reference proteome</keyword>
<organism evidence="1 2">
    <name type="scientific">Sphingobacterium athyrii</name>
    <dbReference type="NCBI Taxonomy" id="2152717"/>
    <lineage>
        <taxon>Bacteria</taxon>
        <taxon>Pseudomonadati</taxon>
        <taxon>Bacteroidota</taxon>
        <taxon>Sphingobacteriia</taxon>
        <taxon>Sphingobacteriales</taxon>
        <taxon>Sphingobacteriaceae</taxon>
        <taxon>Sphingobacterium</taxon>
    </lineage>
</organism>
<proteinExistence type="predicted"/>
<evidence type="ECO:0000313" key="1">
    <source>
        <dbReference type="EMBL" id="PUV21083.1"/>
    </source>
</evidence>
<sequence>MKVLRLIPLLFLFSFCRQQRESKKEANIIYRIGFEYIELSFDESGQAKAKTGRSNSIGEDKFLAESTTDSTTFFIKNSPLFFRKLERLREKQVESAKGYSRTQILLNDSLYFDTKMYSADFWDIYSIISDGIPIDFNPFKTRKFE</sequence>
<reference evidence="1 2" key="1">
    <citation type="submission" date="2018-04" db="EMBL/GenBank/DDBJ databases">
        <title>Sphingobacterium sp. M46 Genome.</title>
        <authorList>
            <person name="Cheng J."/>
            <person name="Li Y."/>
        </authorList>
    </citation>
    <scope>NUCLEOTIDE SEQUENCE [LARGE SCALE GENOMIC DNA]</scope>
    <source>
        <strain evidence="1 2">M46</strain>
    </source>
</reference>
<dbReference type="RefSeq" id="WP_108637143.1">
    <property type="nucleotide sequence ID" value="NZ_QCXX01000014.1"/>
</dbReference>
<dbReference type="AlphaFoldDB" id="A0A363NJX5"/>
<comment type="caution">
    <text evidence="1">The sequence shown here is derived from an EMBL/GenBank/DDBJ whole genome shotgun (WGS) entry which is preliminary data.</text>
</comment>
<protein>
    <submittedName>
        <fullName evidence="1">Uncharacterized protein</fullName>
    </submittedName>
</protein>